<comment type="caution">
    <text evidence="19">The sequence shown here is derived from an EMBL/GenBank/DDBJ whole genome shotgun (WGS) entry which is preliminary data.</text>
</comment>
<dbReference type="GO" id="GO:0006508">
    <property type="term" value="P:proteolysis"/>
    <property type="evidence" value="ECO:0007669"/>
    <property type="project" value="UniProtKB-KW"/>
</dbReference>
<feature type="transmembrane region" description="Helical" evidence="15">
    <location>
        <begin position="417"/>
        <end position="438"/>
    </location>
</feature>
<dbReference type="PANTHER" id="PTHR12147">
    <property type="entry name" value="METALLOPEPTIDASE M28 FAMILY MEMBER"/>
    <property type="match status" value="1"/>
</dbReference>
<evidence type="ECO:0000256" key="15">
    <source>
        <dbReference type="SAM" id="Phobius"/>
    </source>
</evidence>
<dbReference type="GO" id="GO:0005789">
    <property type="term" value="C:endoplasmic reticulum membrane"/>
    <property type="evidence" value="ECO:0007669"/>
    <property type="project" value="UniProtKB-SubCell"/>
</dbReference>
<feature type="transmembrane region" description="Helical" evidence="15">
    <location>
        <begin position="488"/>
        <end position="510"/>
    </location>
</feature>
<keyword evidence="11" id="KW-0482">Metalloprotease</keyword>
<evidence type="ECO:0000256" key="12">
    <source>
        <dbReference type="ARBA" id="ARBA00023136"/>
    </source>
</evidence>
<accession>A0AAN8SCY5</accession>
<dbReference type="InterPro" id="IPR053974">
    <property type="entry name" value="ERMP1_1-A_TM"/>
</dbReference>
<comment type="subcellular location">
    <subcellularLocation>
        <location evidence="2">Endoplasmic reticulum membrane</location>
        <topology evidence="2">Multi-pass membrane protein</topology>
    </subcellularLocation>
</comment>
<organism evidence="19 20">
    <name type="scientific">Polyplax serrata</name>
    <name type="common">Common mouse louse</name>
    <dbReference type="NCBI Taxonomy" id="468196"/>
    <lineage>
        <taxon>Eukaryota</taxon>
        <taxon>Metazoa</taxon>
        <taxon>Ecdysozoa</taxon>
        <taxon>Arthropoda</taxon>
        <taxon>Hexapoda</taxon>
        <taxon>Insecta</taxon>
        <taxon>Pterygota</taxon>
        <taxon>Neoptera</taxon>
        <taxon>Paraneoptera</taxon>
        <taxon>Psocodea</taxon>
        <taxon>Troctomorpha</taxon>
        <taxon>Phthiraptera</taxon>
        <taxon>Anoplura</taxon>
        <taxon>Polyplacidae</taxon>
        <taxon>Polyplax</taxon>
    </lineage>
</organism>
<evidence type="ECO:0000256" key="13">
    <source>
        <dbReference type="ARBA" id="ARBA00023180"/>
    </source>
</evidence>
<evidence type="ECO:0000256" key="8">
    <source>
        <dbReference type="ARBA" id="ARBA00022824"/>
    </source>
</evidence>
<evidence type="ECO:0000256" key="9">
    <source>
        <dbReference type="ARBA" id="ARBA00022833"/>
    </source>
</evidence>
<keyword evidence="13" id="KW-0325">Glycoprotein</keyword>
<evidence type="ECO:0000256" key="2">
    <source>
        <dbReference type="ARBA" id="ARBA00004477"/>
    </source>
</evidence>
<keyword evidence="7" id="KW-0378">Hydrolase</keyword>
<reference evidence="19 20" key="1">
    <citation type="submission" date="2023-10" db="EMBL/GenBank/DDBJ databases">
        <title>Genomes of two closely related lineages of the louse Polyplax serrata with different host specificities.</title>
        <authorList>
            <person name="Martinu J."/>
            <person name="Tarabai H."/>
            <person name="Stefka J."/>
            <person name="Hypsa V."/>
        </authorList>
    </citation>
    <scope>NUCLEOTIDE SEQUENCE [LARGE SCALE GENOMIC DNA]</scope>
    <source>
        <strain evidence="19">HR10_N</strain>
    </source>
</reference>
<keyword evidence="10 15" id="KW-1133">Transmembrane helix</keyword>
<dbReference type="PANTHER" id="PTHR12147:SF22">
    <property type="entry name" value="ENDOPLASMIC RETICULUM METALLOPEPTIDASE 1"/>
    <property type="match status" value="1"/>
</dbReference>
<evidence type="ECO:0000256" key="5">
    <source>
        <dbReference type="ARBA" id="ARBA00022692"/>
    </source>
</evidence>
<evidence type="ECO:0000259" key="17">
    <source>
        <dbReference type="Pfam" id="PF22248"/>
    </source>
</evidence>
<dbReference type="InterPro" id="IPR048024">
    <property type="entry name" value="Fxna-like_M28_dom"/>
</dbReference>
<name>A0AAN8SCY5_POLSC</name>
<dbReference type="EMBL" id="JAWJWE010000002">
    <property type="protein sequence ID" value="KAK6643564.1"/>
    <property type="molecule type" value="Genomic_DNA"/>
</dbReference>
<evidence type="ECO:0000256" key="6">
    <source>
        <dbReference type="ARBA" id="ARBA00022723"/>
    </source>
</evidence>
<keyword evidence="8" id="KW-0256">Endoplasmic reticulum</keyword>
<feature type="transmembrane region" description="Helical" evidence="15">
    <location>
        <begin position="615"/>
        <end position="637"/>
    </location>
</feature>
<comment type="cofactor">
    <cofactor evidence="1">
        <name>Zn(2+)</name>
        <dbReference type="ChEBI" id="CHEBI:29105"/>
    </cofactor>
</comment>
<dbReference type="Pfam" id="PF22249">
    <property type="entry name" value="ERMP1-TM"/>
    <property type="match status" value="1"/>
</dbReference>
<feature type="transmembrane region" description="Helical" evidence="15">
    <location>
        <begin position="37"/>
        <end position="56"/>
    </location>
</feature>
<evidence type="ECO:0000256" key="10">
    <source>
        <dbReference type="ARBA" id="ARBA00022989"/>
    </source>
</evidence>
<evidence type="ECO:0000256" key="7">
    <source>
        <dbReference type="ARBA" id="ARBA00022801"/>
    </source>
</evidence>
<dbReference type="CDD" id="cd03875">
    <property type="entry name" value="M28_Fxna_like"/>
    <property type="match status" value="1"/>
</dbReference>
<feature type="domain" description="Endoplasmic reticulum metallopeptidase 1/1-A TM" evidence="18">
    <location>
        <begin position="417"/>
        <end position="628"/>
    </location>
</feature>
<feature type="domain" description="Peptidase M28" evidence="16">
    <location>
        <begin position="155"/>
        <end position="346"/>
    </location>
</feature>
<dbReference type="Pfam" id="PF22248">
    <property type="entry name" value="ERMP1_C"/>
    <property type="match status" value="1"/>
</dbReference>
<evidence type="ECO:0000313" key="20">
    <source>
        <dbReference type="Proteomes" id="UP001372834"/>
    </source>
</evidence>
<dbReference type="GO" id="GO:0046872">
    <property type="term" value="F:metal ion binding"/>
    <property type="evidence" value="ECO:0007669"/>
    <property type="project" value="UniProtKB-KW"/>
</dbReference>
<feature type="transmembrane region" description="Helical" evidence="15">
    <location>
        <begin position="382"/>
        <end position="405"/>
    </location>
</feature>
<comment type="similarity">
    <text evidence="3">Belongs to the peptidase M28 family.</text>
</comment>
<dbReference type="InterPro" id="IPR007484">
    <property type="entry name" value="Peptidase_M28"/>
</dbReference>
<dbReference type="Pfam" id="PF04389">
    <property type="entry name" value="Peptidase_M28"/>
    <property type="match status" value="1"/>
</dbReference>
<keyword evidence="12 15" id="KW-0472">Membrane</keyword>
<feature type="transmembrane region" description="Helical" evidence="15">
    <location>
        <begin position="545"/>
        <end position="573"/>
    </location>
</feature>
<evidence type="ECO:0000259" key="18">
    <source>
        <dbReference type="Pfam" id="PF22249"/>
    </source>
</evidence>
<proteinExistence type="inferred from homology"/>
<dbReference type="SUPFAM" id="SSF53187">
    <property type="entry name" value="Zn-dependent exopeptidases"/>
    <property type="match status" value="1"/>
</dbReference>
<evidence type="ECO:0000259" key="16">
    <source>
        <dbReference type="Pfam" id="PF04389"/>
    </source>
</evidence>
<protein>
    <recommendedName>
        <fullName evidence="14">FXNA-like protease</fullName>
    </recommendedName>
</protein>
<feature type="transmembrane region" description="Helical" evidence="15">
    <location>
        <begin position="516"/>
        <end position="533"/>
    </location>
</feature>
<feature type="transmembrane region" description="Helical" evidence="15">
    <location>
        <begin position="450"/>
        <end position="476"/>
    </location>
</feature>
<evidence type="ECO:0000256" key="4">
    <source>
        <dbReference type="ARBA" id="ARBA00022670"/>
    </source>
</evidence>
<evidence type="ECO:0000313" key="19">
    <source>
        <dbReference type="EMBL" id="KAK6643564.1"/>
    </source>
</evidence>
<dbReference type="Proteomes" id="UP001372834">
    <property type="component" value="Unassembled WGS sequence"/>
</dbReference>
<feature type="transmembrane region" description="Helical" evidence="15">
    <location>
        <begin position="585"/>
        <end position="608"/>
    </location>
</feature>
<sequence length="875" mass="98629">MEKPILRQRKIQKTDKFDASDDNSLDRPLVNDSLPNSVGYGILFAFLILLRLFYIYENVLPAQITLQAAKNNPDSFIGERAELQLKRITSLGTRVVGSYENEVLAVDLLKREISFISQGLNRIHRIDVDIQRPTGSYFLEFKPYGFRNYYTNIQNIVVRLSSGNATDSILLNCHYDTVPESPGASDNGLNCAVMLEILNVLSSSNVPLRNNIIFLFNGAEENPLQASHGFSSQHKWRKEVKMVINMDSAGSGGKEVLFQTSGEAWLLNSYGKAVPRPSAAVQAEELFQNGIIPSDTDFRVFRDFGNYSGLDFAHCFNGYVYHTKYDTMDFIRPGVYQFTGDNMLALTKELAQSTELGKTHTKTRLVYFDLFQLYLVSYSEDVAVIVNLVTALLSAASVFHTLKSLPGPSNSLIKNSACSTAGATLALLLSAAVVYVIAKTLDLSKSTMSWYLTSWLIIPLYVFPMILAMAAILLLMQSAMRKDSQGNNVIRFINGTKSFWTIILVLGTIFGIRSSFTIMLLVLPMSVVSLFVTCGQKRVSVKSYLMYHACSLVFPILYILYQTVKVLTVIIPMTGRMGPHTNPEVVIAGLTFILSATFLGYIVPLLLLLRKLKTFLLTLCIIHALTMFGVISTKYGFPYDTNSRVAPALQRFYILHCERTFYDIKGSVRRSDSGFFVQSLDRNNLNYVANVIPELQDAQTIADDCKTELYCGFPVFTSRFIRPAAYSAWITAPPPTIHHPTSLSVLNRTQVAVNVRRIWLKVTGPDHITLVLSPKPGLIMTKWSFEELQESQTWNDRPTYMVYYSHGLMGGTLEFYVDLQVGKHRTTDSVLDIAVIGHYMHDKKYRTQQFKTFLDRFPDWAHLTPWTTTYKSWIL</sequence>
<gene>
    <name evidence="19" type="ORF">RUM43_005074</name>
</gene>
<keyword evidence="6" id="KW-0479">Metal-binding</keyword>
<feature type="domain" description="Endoplasmic reticulum metallopeptidase 1-like C-terminal" evidence="17">
    <location>
        <begin position="647"/>
        <end position="873"/>
    </location>
</feature>
<evidence type="ECO:0000256" key="11">
    <source>
        <dbReference type="ARBA" id="ARBA00023049"/>
    </source>
</evidence>
<dbReference type="AlphaFoldDB" id="A0AAN8SCY5"/>
<keyword evidence="5 15" id="KW-0812">Transmembrane</keyword>
<dbReference type="InterPro" id="IPR045175">
    <property type="entry name" value="M28_fam"/>
</dbReference>
<keyword evidence="4" id="KW-0645">Protease</keyword>
<keyword evidence="9" id="KW-0862">Zinc</keyword>
<dbReference type="FunFam" id="3.40.630.10:FF:000008">
    <property type="entry name" value="Endoplasmic reticulum metallopeptidase 1"/>
    <property type="match status" value="1"/>
</dbReference>
<evidence type="ECO:0000256" key="1">
    <source>
        <dbReference type="ARBA" id="ARBA00001947"/>
    </source>
</evidence>
<evidence type="ECO:0000256" key="14">
    <source>
        <dbReference type="ARBA" id="ARBA00078796"/>
    </source>
</evidence>
<evidence type="ECO:0000256" key="3">
    <source>
        <dbReference type="ARBA" id="ARBA00010918"/>
    </source>
</evidence>
<dbReference type="Gene3D" id="3.40.630.10">
    <property type="entry name" value="Zn peptidases"/>
    <property type="match status" value="1"/>
</dbReference>
<dbReference type="InterPro" id="IPR053973">
    <property type="entry name" value="ERMP1-like_C"/>
</dbReference>
<dbReference type="GO" id="GO:0008235">
    <property type="term" value="F:metalloexopeptidase activity"/>
    <property type="evidence" value="ECO:0007669"/>
    <property type="project" value="InterPro"/>
</dbReference>